<feature type="binding site" evidence="3">
    <location>
        <position position="330"/>
    </location>
    <ligand>
        <name>carboxy-S-adenosyl-L-methionine</name>
        <dbReference type="ChEBI" id="CHEBI:134278"/>
    </ligand>
</feature>
<dbReference type="GO" id="GO:0016765">
    <property type="term" value="F:transferase activity, transferring alkyl or aryl (other than methyl) groups"/>
    <property type="evidence" value="ECO:0007669"/>
    <property type="project" value="UniProtKB-UniRule"/>
</dbReference>
<evidence type="ECO:0000256" key="1">
    <source>
        <dbReference type="ARBA" id="ARBA00022679"/>
    </source>
</evidence>
<accession>A0A2A4MPA3</accession>
<dbReference type="CDD" id="cd02440">
    <property type="entry name" value="AdoMet_MTases"/>
    <property type="match status" value="1"/>
</dbReference>
<feature type="binding site" evidence="3">
    <location>
        <position position="106"/>
    </location>
    <ligand>
        <name>carboxy-S-adenosyl-L-methionine</name>
        <dbReference type="ChEBI" id="CHEBI:134278"/>
    </ligand>
</feature>
<protein>
    <recommendedName>
        <fullName evidence="3">tRNA U34 carboxymethyltransferase</fullName>
        <ecNumber evidence="3">2.5.1.-</ecNumber>
    </recommendedName>
</protein>
<comment type="function">
    <text evidence="3">Catalyzes carboxymethyl transfer from carboxy-S-adenosyl-L-methionine (Cx-SAM) to 5-hydroxyuridine (ho5U) to form 5-carboxymethoxyuridine (cmo5U) at position 34 in tRNAs.</text>
</comment>
<dbReference type="NCBIfam" id="NF011650">
    <property type="entry name" value="PRK15068.1"/>
    <property type="match status" value="1"/>
</dbReference>
<feature type="binding site" evidence="3">
    <location>
        <position position="120"/>
    </location>
    <ligand>
        <name>carboxy-S-adenosyl-L-methionine</name>
        <dbReference type="ChEBI" id="CHEBI:134278"/>
    </ligand>
</feature>
<keyword evidence="2 3" id="KW-0819">tRNA processing</keyword>
<evidence type="ECO:0000313" key="4">
    <source>
        <dbReference type="EMBL" id="PCH61881.1"/>
    </source>
</evidence>
<dbReference type="InterPro" id="IPR027555">
    <property type="entry name" value="Mo5U34_MeTrfas-like"/>
</dbReference>
<comment type="caution">
    <text evidence="4">The sequence shown here is derived from an EMBL/GenBank/DDBJ whole genome shotgun (WGS) entry which is preliminary data.</text>
</comment>
<sequence>MPGFSVSISPPSSPSNELSMNFTSLQTSILNTKLEGLSAFIDEDFLKQLKHGDFPRWRELIRNLPRLIPSEVQLHDAVIIGRSQDCNDSQREAVEASLRDFMPWRKGPFQLFGIDIDSEWRSQLKWDRLLPFITPLQDRTVLDVGCGNGYHCLRMTGAGAKLVIGIDPHLAYVAQFWALKHFVQHLPTYVIPAALEQLPQAMHAFDTTFSMGVIYHRRSPIDHLVQLKNTLKPGGELVLETLYVDGPLGYSLTPSQRYARMSNVWFIPSIATLINWLERCGFINIQVVDKNQTEVQEQRQTSWMPYQSLHDSLDPKNPDLTIEGLDAPKRVVIIAHTK</sequence>
<proteinExistence type="inferred from homology"/>
<dbReference type="AlphaFoldDB" id="A0A2A4MPA3"/>
<evidence type="ECO:0000313" key="5">
    <source>
        <dbReference type="Proteomes" id="UP000218172"/>
    </source>
</evidence>
<feature type="binding site" evidence="3">
    <location>
        <begin position="195"/>
        <end position="196"/>
    </location>
    <ligand>
        <name>carboxy-S-adenosyl-L-methionine</name>
        <dbReference type="ChEBI" id="CHEBI:134278"/>
    </ligand>
</feature>
<comment type="caution">
    <text evidence="3">Lacks conserved residue(s) required for the propagation of feature annotation.</text>
</comment>
<feature type="binding site" evidence="3">
    <location>
        <position position="125"/>
    </location>
    <ligand>
        <name>carboxy-S-adenosyl-L-methionine</name>
        <dbReference type="ChEBI" id="CHEBI:134278"/>
    </ligand>
</feature>
<dbReference type="InterPro" id="IPR010017">
    <property type="entry name" value="CmoB"/>
</dbReference>
<dbReference type="PANTHER" id="PTHR43861">
    <property type="entry name" value="TRANS-ACONITATE 2-METHYLTRANSFERASE-RELATED"/>
    <property type="match status" value="1"/>
</dbReference>
<dbReference type="Proteomes" id="UP000218172">
    <property type="component" value="Unassembled WGS sequence"/>
</dbReference>
<comment type="similarity">
    <text evidence="3">Belongs to the class I-like SAM-binding methyltransferase superfamily. CmoB family.</text>
</comment>
<gene>
    <name evidence="3 4" type="primary">cmoB</name>
    <name evidence="4" type="ORF">COC19_03895</name>
</gene>
<dbReference type="GO" id="GO:0002098">
    <property type="term" value="P:tRNA wobble uridine modification"/>
    <property type="evidence" value="ECO:0007669"/>
    <property type="project" value="InterPro"/>
</dbReference>
<dbReference type="Gene3D" id="3.40.50.150">
    <property type="entry name" value="Vaccinia Virus protein VP39"/>
    <property type="match status" value="1"/>
</dbReference>
<reference evidence="5" key="1">
    <citation type="submission" date="2017-08" db="EMBL/GenBank/DDBJ databases">
        <title>A dynamic microbial community with high functional redundancy inhabits the cold, oxic subseafloor aquifer.</title>
        <authorList>
            <person name="Tully B.J."/>
            <person name="Wheat C.G."/>
            <person name="Glazer B.T."/>
            <person name="Huber J.A."/>
        </authorList>
    </citation>
    <scope>NUCLEOTIDE SEQUENCE [LARGE SCALE GENOMIC DNA]</scope>
</reference>
<feature type="binding site" evidence="3">
    <location>
        <position position="145"/>
    </location>
    <ligand>
        <name>carboxy-S-adenosyl-L-methionine</name>
        <dbReference type="ChEBI" id="CHEBI:134278"/>
    </ligand>
</feature>
<feature type="binding site" evidence="3">
    <location>
        <position position="211"/>
    </location>
    <ligand>
        <name>carboxy-S-adenosyl-L-methionine</name>
        <dbReference type="ChEBI" id="CHEBI:134278"/>
    </ligand>
</feature>
<name>A0A2A4MPA3_9GAMM</name>
<evidence type="ECO:0000256" key="3">
    <source>
        <dbReference type="HAMAP-Rule" id="MF_01590"/>
    </source>
</evidence>
<dbReference type="NCBIfam" id="TIGR00452">
    <property type="entry name" value="tRNA 5-methoxyuridine(34)/uridine 5-oxyacetic acid(34) synthase CmoB"/>
    <property type="match status" value="1"/>
</dbReference>
<dbReference type="PANTHER" id="PTHR43861:SF3">
    <property type="entry name" value="PUTATIVE (AFU_ORTHOLOGUE AFUA_2G14390)-RELATED"/>
    <property type="match status" value="1"/>
</dbReference>
<dbReference type="EC" id="2.5.1.-" evidence="3"/>
<dbReference type="EMBL" id="NVQR01000053">
    <property type="protein sequence ID" value="PCH61881.1"/>
    <property type="molecule type" value="Genomic_DNA"/>
</dbReference>
<feature type="binding site" evidence="3">
    <location>
        <position position="215"/>
    </location>
    <ligand>
        <name>carboxy-S-adenosyl-L-methionine</name>
        <dbReference type="ChEBI" id="CHEBI:134278"/>
    </ligand>
</feature>
<organism evidence="4 5">
    <name type="scientific">SAR86 cluster bacterium</name>
    <dbReference type="NCBI Taxonomy" id="2030880"/>
    <lineage>
        <taxon>Bacteria</taxon>
        <taxon>Pseudomonadati</taxon>
        <taxon>Pseudomonadota</taxon>
        <taxon>Gammaproteobacteria</taxon>
        <taxon>SAR86 cluster</taxon>
    </lineage>
</organism>
<dbReference type="SUPFAM" id="SSF53335">
    <property type="entry name" value="S-adenosyl-L-methionine-dependent methyltransferases"/>
    <property type="match status" value="1"/>
</dbReference>
<dbReference type="Pfam" id="PF08003">
    <property type="entry name" value="Methyltransf_9"/>
    <property type="match status" value="1"/>
</dbReference>
<evidence type="ECO:0000256" key="2">
    <source>
        <dbReference type="ARBA" id="ARBA00022694"/>
    </source>
</evidence>
<keyword evidence="1 3" id="KW-0808">Transferase</keyword>
<dbReference type="InterPro" id="IPR029063">
    <property type="entry name" value="SAM-dependent_MTases_sf"/>
</dbReference>
<comment type="catalytic activity">
    <reaction evidence="3">
        <text>carboxy-S-adenosyl-L-methionine + 5-hydroxyuridine(34) in tRNA = 5-carboxymethoxyuridine(34) in tRNA + S-adenosyl-L-homocysteine + H(+)</text>
        <dbReference type="Rhea" id="RHEA:52848"/>
        <dbReference type="Rhea" id="RHEA-COMP:13381"/>
        <dbReference type="Rhea" id="RHEA-COMP:13383"/>
        <dbReference type="ChEBI" id="CHEBI:15378"/>
        <dbReference type="ChEBI" id="CHEBI:57856"/>
        <dbReference type="ChEBI" id="CHEBI:134278"/>
        <dbReference type="ChEBI" id="CHEBI:136877"/>
        <dbReference type="ChEBI" id="CHEBI:136879"/>
    </reaction>
</comment>
<dbReference type="HAMAP" id="MF_01590">
    <property type="entry name" value="tRNA_carboxymethyltr_CmoB"/>
    <property type="match status" value="1"/>
</dbReference>
<comment type="subunit">
    <text evidence="3">Homotetramer.</text>
</comment>